<protein>
    <submittedName>
        <fullName evidence="2">Prepilin-type N-terminal cleavage/methylation domain-containing protein</fullName>
    </submittedName>
</protein>
<reference evidence="2 3" key="1">
    <citation type="submission" date="2016-10" db="EMBL/GenBank/DDBJ databases">
        <title>Pseudoalteromonas amylolytica sp. nov., isolated from the surface seawater.</title>
        <authorList>
            <person name="Wu Y.-H."/>
            <person name="Cheng H."/>
            <person name="Jin X.-B."/>
            <person name="Wang C.-S."/>
            <person name="Xu X.-W."/>
        </authorList>
    </citation>
    <scope>NUCLEOTIDE SEQUENCE [LARGE SCALE GENOMIC DNA]</scope>
    <source>
        <strain evidence="2 3">JCM 12483</strain>
    </source>
</reference>
<name>A0A1S1N1I5_9GAMM</name>
<keyword evidence="3" id="KW-1185">Reference proteome</keyword>
<dbReference type="GO" id="GO:0015627">
    <property type="term" value="C:type II protein secretion system complex"/>
    <property type="evidence" value="ECO:0007669"/>
    <property type="project" value="InterPro"/>
</dbReference>
<dbReference type="AlphaFoldDB" id="A0A1S1N1I5"/>
<dbReference type="InterPro" id="IPR012902">
    <property type="entry name" value="N_methyl_site"/>
</dbReference>
<evidence type="ECO:0000256" key="1">
    <source>
        <dbReference type="ARBA" id="ARBA00022481"/>
    </source>
</evidence>
<dbReference type="NCBIfam" id="TIGR02532">
    <property type="entry name" value="IV_pilin_GFxxxE"/>
    <property type="match status" value="1"/>
</dbReference>
<dbReference type="SUPFAM" id="SSF54523">
    <property type="entry name" value="Pili subunits"/>
    <property type="match status" value="1"/>
</dbReference>
<dbReference type="EMBL" id="MNAN01000032">
    <property type="protein sequence ID" value="OHU95049.1"/>
    <property type="molecule type" value="Genomic_DNA"/>
</dbReference>
<proteinExistence type="predicted"/>
<dbReference type="InterPro" id="IPR045584">
    <property type="entry name" value="Pilin-like"/>
</dbReference>
<dbReference type="Pfam" id="PF16732">
    <property type="entry name" value="ComP_DUS"/>
    <property type="match status" value="1"/>
</dbReference>
<dbReference type="STRING" id="327939.BIW53_13650"/>
<dbReference type="PRINTS" id="PR00813">
    <property type="entry name" value="BCTERIALGSPG"/>
</dbReference>
<organism evidence="2 3">
    <name type="scientific">Pseudoalteromonas byunsanensis</name>
    <dbReference type="NCBI Taxonomy" id="327939"/>
    <lineage>
        <taxon>Bacteria</taxon>
        <taxon>Pseudomonadati</taxon>
        <taxon>Pseudomonadota</taxon>
        <taxon>Gammaproteobacteria</taxon>
        <taxon>Alteromonadales</taxon>
        <taxon>Pseudoalteromonadaceae</taxon>
        <taxon>Pseudoalteromonas</taxon>
    </lineage>
</organism>
<gene>
    <name evidence="2" type="ORF">BIW53_13650</name>
</gene>
<evidence type="ECO:0000313" key="3">
    <source>
        <dbReference type="Proteomes" id="UP000180253"/>
    </source>
</evidence>
<dbReference type="Proteomes" id="UP000180253">
    <property type="component" value="Unassembled WGS sequence"/>
</dbReference>
<evidence type="ECO:0000313" key="2">
    <source>
        <dbReference type="EMBL" id="OHU95049.1"/>
    </source>
</evidence>
<dbReference type="InterPro" id="IPR000983">
    <property type="entry name" value="Bac_GSPG_pilin"/>
</dbReference>
<dbReference type="GO" id="GO:0043683">
    <property type="term" value="P:type IV pilus assembly"/>
    <property type="evidence" value="ECO:0007669"/>
    <property type="project" value="InterPro"/>
</dbReference>
<dbReference type="GO" id="GO:0015628">
    <property type="term" value="P:protein secretion by the type II secretion system"/>
    <property type="evidence" value="ECO:0007669"/>
    <property type="project" value="InterPro"/>
</dbReference>
<comment type="caution">
    <text evidence="2">The sequence shown here is derived from an EMBL/GenBank/DDBJ whole genome shotgun (WGS) entry which is preliminary data.</text>
</comment>
<accession>A0A1S1N1I5</accession>
<sequence length="144" mass="15810">MKKSKMMKSKNSVCGFTLLEALIVLVILGIVVSVAYPSYQAHVVKAARAEAIVLLLDAANRQEQYYVDNRTYTDTLSDIGVSETTERGYYTISLEVKDNEFVVKATPVAGPVKNDTQCTVLKINELGQKLSTGSGSAKQCWNQK</sequence>
<dbReference type="Pfam" id="PF07963">
    <property type="entry name" value="N_methyl"/>
    <property type="match status" value="1"/>
</dbReference>
<dbReference type="Gene3D" id="3.30.700.10">
    <property type="entry name" value="Glycoprotein, Type 4 Pilin"/>
    <property type="match status" value="1"/>
</dbReference>
<keyword evidence="1" id="KW-0488">Methylation</keyword>
<dbReference type="InterPro" id="IPR031982">
    <property type="entry name" value="PilE-like"/>
</dbReference>